<evidence type="ECO:0000259" key="9">
    <source>
        <dbReference type="PROSITE" id="PS50850"/>
    </source>
</evidence>
<accession>A0A2H2ZAH1</accession>
<evidence type="ECO:0000256" key="8">
    <source>
        <dbReference type="SAM" id="Phobius"/>
    </source>
</evidence>
<evidence type="ECO:0000256" key="2">
    <source>
        <dbReference type="ARBA" id="ARBA00010992"/>
    </source>
</evidence>
<keyword evidence="3" id="KW-0813">Transport</keyword>
<sequence length="524" mass="57361">MFGLCSNRYDHIRSGSAISVLGALSGIIIGLNLSSMSGKLDVMAFSPDWGQLMPFARELTTAMMPTGSVMGALLSWTLVDMAQPRLVTAYATLLWILGSLVQMIAPSIGVVRSGRLICGIAAGIISAVVPPYLAEIAGRSSRGKFASVGQLAGVSESDRMRYSASQSDSEMRVIVVNLLRCSFAVQTVPGFMLLLLCDFVPPSPRQLAAEGRWPEAKSLLADLHASGDGQDARVLAHIQELQGDILSQPQVPHPSGELLTWRVRERLVLGMLVAAWSQLCGVHLVLHTIMLPTAGAGFDSLDLVVGLEYVLYIFITLPAMSLLDLWGRRLMLQLGCLFMTISLCGMGFFQSKRIEEAAKDDNGLNMTYIPWVIRSYHGPSLGVILFCYLFIITYAVSWGPIAWVYPAEIFPGWLRTRGFSFLRAVGGWTFIIFGFLNWIVLLYVLYAAHETKGYTLEEMNHVFLSGRRAWQPVSGQRIFDLLVARIERRRTLNGTDGAAGEPGDGIELSEWASRQAGHPDASPS</sequence>
<feature type="transmembrane region" description="Helical" evidence="8">
    <location>
        <begin position="12"/>
        <end position="33"/>
    </location>
</feature>
<dbReference type="InterPro" id="IPR005829">
    <property type="entry name" value="Sugar_transporter_CS"/>
</dbReference>
<dbReference type="EMBL" id="LFMI01000499">
    <property type="protein sequence ID" value="OTA04313.1"/>
    <property type="molecule type" value="Genomic_DNA"/>
</dbReference>
<dbReference type="InterPro" id="IPR003663">
    <property type="entry name" value="Sugar/inositol_transpt"/>
</dbReference>
<comment type="similarity">
    <text evidence="2">Belongs to the major facilitator superfamily. Sugar transporter (TC 2.A.1.1) family.</text>
</comment>
<dbReference type="PANTHER" id="PTHR48022">
    <property type="entry name" value="PLASTIDIC GLUCOSE TRANSPORTER 4"/>
    <property type="match status" value="1"/>
</dbReference>
<evidence type="ECO:0000256" key="3">
    <source>
        <dbReference type="ARBA" id="ARBA00022448"/>
    </source>
</evidence>
<feature type="transmembrane region" description="Helical" evidence="8">
    <location>
        <begin position="425"/>
        <end position="446"/>
    </location>
</feature>
<feature type="transmembrane region" description="Helical" evidence="8">
    <location>
        <begin position="381"/>
        <end position="405"/>
    </location>
</feature>
<evidence type="ECO:0000313" key="11">
    <source>
        <dbReference type="Proteomes" id="UP000219286"/>
    </source>
</evidence>
<feature type="region of interest" description="Disordered" evidence="7">
    <location>
        <begin position="494"/>
        <end position="524"/>
    </location>
</feature>
<keyword evidence="5 8" id="KW-1133">Transmembrane helix</keyword>
<dbReference type="OrthoDB" id="6612291at2759"/>
<evidence type="ECO:0000256" key="6">
    <source>
        <dbReference type="ARBA" id="ARBA00023136"/>
    </source>
</evidence>
<organism evidence="10 11">
    <name type="scientific">Trichoderma parareesei</name>
    <name type="common">Filamentous fungus</name>
    <dbReference type="NCBI Taxonomy" id="858221"/>
    <lineage>
        <taxon>Eukaryota</taxon>
        <taxon>Fungi</taxon>
        <taxon>Dikarya</taxon>
        <taxon>Ascomycota</taxon>
        <taxon>Pezizomycotina</taxon>
        <taxon>Sordariomycetes</taxon>
        <taxon>Hypocreomycetidae</taxon>
        <taxon>Hypocreales</taxon>
        <taxon>Hypocreaceae</taxon>
        <taxon>Trichoderma</taxon>
    </lineage>
</organism>
<dbReference type="AlphaFoldDB" id="A0A2H2ZAH1"/>
<dbReference type="PROSITE" id="PS00217">
    <property type="entry name" value="SUGAR_TRANSPORT_2"/>
    <property type="match status" value="1"/>
</dbReference>
<dbReference type="Proteomes" id="UP000219286">
    <property type="component" value="Unassembled WGS sequence"/>
</dbReference>
<feature type="transmembrane region" description="Helical" evidence="8">
    <location>
        <begin position="86"/>
        <end position="108"/>
    </location>
</feature>
<dbReference type="Gene3D" id="1.20.1250.20">
    <property type="entry name" value="MFS general substrate transporter like domains"/>
    <property type="match status" value="1"/>
</dbReference>
<dbReference type="InterPro" id="IPR005828">
    <property type="entry name" value="MFS_sugar_transport-like"/>
</dbReference>
<evidence type="ECO:0000256" key="5">
    <source>
        <dbReference type="ARBA" id="ARBA00022989"/>
    </source>
</evidence>
<dbReference type="SUPFAM" id="SSF103473">
    <property type="entry name" value="MFS general substrate transporter"/>
    <property type="match status" value="1"/>
</dbReference>
<proteinExistence type="inferred from homology"/>
<keyword evidence="6 8" id="KW-0472">Membrane</keyword>
<evidence type="ECO:0000313" key="10">
    <source>
        <dbReference type="EMBL" id="OTA04313.1"/>
    </source>
</evidence>
<evidence type="ECO:0000256" key="4">
    <source>
        <dbReference type="ARBA" id="ARBA00022692"/>
    </source>
</evidence>
<reference evidence="10 11" key="1">
    <citation type="journal article" date="2015" name="Genome Announc.">
        <title>Genome sequence and annotation of Trichoderma parareesei, the ancestor of the cellulase producer Trichoderma reesei.</title>
        <authorList>
            <person name="Yang D."/>
            <person name="Pomraning K."/>
            <person name="Kopchinskiy A."/>
            <person name="Karimi Aghcheh R."/>
            <person name="Atanasova L."/>
            <person name="Chenthamara K."/>
            <person name="Baker S.E."/>
            <person name="Zhang R."/>
            <person name="Shen Q."/>
            <person name="Freitag M."/>
            <person name="Kubicek C.P."/>
            <person name="Druzhinina I.S."/>
        </authorList>
    </citation>
    <scope>NUCLEOTIDE SEQUENCE [LARGE SCALE GENOMIC DNA]</scope>
    <source>
        <strain evidence="10 11">CBS 125925</strain>
    </source>
</reference>
<keyword evidence="11" id="KW-1185">Reference proteome</keyword>
<feature type="transmembrane region" description="Helical" evidence="8">
    <location>
        <begin position="267"/>
        <end position="291"/>
    </location>
</feature>
<feature type="transmembrane region" description="Helical" evidence="8">
    <location>
        <begin position="59"/>
        <end position="79"/>
    </location>
</feature>
<dbReference type="Pfam" id="PF00083">
    <property type="entry name" value="Sugar_tr"/>
    <property type="match status" value="1"/>
</dbReference>
<dbReference type="GO" id="GO:0005351">
    <property type="term" value="F:carbohydrate:proton symporter activity"/>
    <property type="evidence" value="ECO:0007669"/>
    <property type="project" value="TreeGrafter"/>
</dbReference>
<evidence type="ECO:0000256" key="7">
    <source>
        <dbReference type="SAM" id="MobiDB-lite"/>
    </source>
</evidence>
<dbReference type="InterPro" id="IPR036259">
    <property type="entry name" value="MFS_trans_sf"/>
</dbReference>
<dbReference type="InterPro" id="IPR050360">
    <property type="entry name" value="MFS_Sugar_Transporters"/>
</dbReference>
<dbReference type="InterPro" id="IPR020846">
    <property type="entry name" value="MFS_dom"/>
</dbReference>
<name>A0A2H2ZAH1_TRIPA</name>
<dbReference type="PANTHER" id="PTHR48022:SF35">
    <property type="entry name" value="MAJOR FACILITATOR SUPERFAMILY (MFS) PROFILE DOMAIN-CONTAINING PROTEIN"/>
    <property type="match status" value="1"/>
</dbReference>
<feature type="domain" description="Major facilitator superfamily (MFS) profile" evidence="9">
    <location>
        <begin position="18"/>
        <end position="492"/>
    </location>
</feature>
<comment type="caution">
    <text evidence="10">The sequence shown here is derived from an EMBL/GenBank/DDBJ whole genome shotgun (WGS) entry which is preliminary data.</text>
</comment>
<keyword evidence="4 8" id="KW-0812">Transmembrane</keyword>
<comment type="subcellular location">
    <subcellularLocation>
        <location evidence="1">Membrane</location>
        <topology evidence="1">Multi-pass membrane protein</topology>
    </subcellularLocation>
</comment>
<evidence type="ECO:0000256" key="1">
    <source>
        <dbReference type="ARBA" id="ARBA00004141"/>
    </source>
</evidence>
<feature type="transmembrane region" description="Helical" evidence="8">
    <location>
        <begin position="303"/>
        <end position="323"/>
    </location>
</feature>
<gene>
    <name evidence="10" type="ORF">A9Z42_0048880</name>
</gene>
<dbReference type="GO" id="GO:0016020">
    <property type="term" value="C:membrane"/>
    <property type="evidence" value="ECO:0007669"/>
    <property type="project" value="UniProtKB-SubCell"/>
</dbReference>
<protein>
    <submittedName>
        <fullName evidence="10">MFS permease</fullName>
    </submittedName>
</protein>
<dbReference type="PRINTS" id="PR00171">
    <property type="entry name" value="SUGRTRNSPORT"/>
</dbReference>
<feature type="transmembrane region" description="Helical" evidence="8">
    <location>
        <begin position="114"/>
        <end position="134"/>
    </location>
</feature>
<dbReference type="PROSITE" id="PS50850">
    <property type="entry name" value="MFS"/>
    <property type="match status" value="1"/>
</dbReference>